<evidence type="ECO:0000313" key="3">
    <source>
        <dbReference type="Proteomes" id="UP001337305"/>
    </source>
</evidence>
<keyword evidence="3" id="KW-1185">Reference proteome</keyword>
<proteinExistence type="predicted"/>
<protein>
    <recommendedName>
        <fullName evidence="4">Cadherin-like beta sandwich domain-containing protein</fullName>
    </recommendedName>
</protein>
<accession>A0ABU7XZ83</accession>
<evidence type="ECO:0000313" key="2">
    <source>
        <dbReference type="EMBL" id="MEF3836043.1"/>
    </source>
</evidence>
<feature type="chain" id="PRO_5045687581" description="Cadherin-like beta sandwich domain-containing protein" evidence="1">
    <location>
        <begin position="23"/>
        <end position="400"/>
    </location>
</feature>
<sequence>MKKLFKASVFLLIILLIGCSSDDDNTPSIPVQVDLTAAKLNDFQFSEVTYTNIEMRQPEIVEGKEKTSGQITVTIPATADNLSLSLASVNFDESKFTISPEVGAIQSFEGGTVIVYTITSKENPEQSIRYLVSVMKENVQPEEKFEITGFRFEQSKNQTLSSTVEAVKIVEYPGINWNAIFILVPVGTDLTNLIPSIDFEGGSLEYKQGSGSFTAYPTTDLNVDFTSDYDYLSFRDKNEFVLSINSQDLQKNYRVIVDVETPIVLNKNSVTTTDVEEGDTRNFLLKWVNKGNHPIERNLKASNYIDKTSDNKGNIFASFLEVSDPLQGAYIKPGEEGNALVKVNANGVAIGSYDVDIVFSPKYDVNRARINDIIDDLNPIEDIFRALTLNVKTTVIAKNN</sequence>
<feature type="signal peptide" evidence="1">
    <location>
        <begin position="1"/>
        <end position="22"/>
    </location>
</feature>
<evidence type="ECO:0000256" key="1">
    <source>
        <dbReference type="SAM" id="SignalP"/>
    </source>
</evidence>
<keyword evidence="1" id="KW-0732">Signal</keyword>
<organism evidence="2 3">
    <name type="scientific">Flavivirga spongiicola</name>
    <dbReference type="NCBI Taxonomy" id="421621"/>
    <lineage>
        <taxon>Bacteria</taxon>
        <taxon>Pseudomonadati</taxon>
        <taxon>Bacteroidota</taxon>
        <taxon>Flavobacteriia</taxon>
        <taxon>Flavobacteriales</taxon>
        <taxon>Flavobacteriaceae</taxon>
        <taxon>Flavivirga</taxon>
    </lineage>
</organism>
<evidence type="ECO:0008006" key="4">
    <source>
        <dbReference type="Google" id="ProtNLM"/>
    </source>
</evidence>
<dbReference type="RefSeq" id="WP_303308317.1">
    <property type="nucleotide sequence ID" value="NZ_JAODOP010000004.1"/>
</dbReference>
<dbReference type="Proteomes" id="UP001337305">
    <property type="component" value="Unassembled WGS sequence"/>
</dbReference>
<comment type="caution">
    <text evidence="2">The sequence shown here is derived from an EMBL/GenBank/DDBJ whole genome shotgun (WGS) entry which is preliminary data.</text>
</comment>
<reference evidence="2 3" key="1">
    <citation type="submission" date="2022-09" db="EMBL/GenBank/DDBJ databases">
        <title>Genome sequencing of Flavivirga sp. MEBiC05379.</title>
        <authorList>
            <person name="Oh H.-M."/>
            <person name="Kwon K.K."/>
            <person name="Park M.J."/>
            <person name="Yang S.-H."/>
        </authorList>
    </citation>
    <scope>NUCLEOTIDE SEQUENCE [LARGE SCALE GENOMIC DNA]</scope>
    <source>
        <strain evidence="2 3">MEBiC05379</strain>
    </source>
</reference>
<dbReference type="PROSITE" id="PS51257">
    <property type="entry name" value="PROKAR_LIPOPROTEIN"/>
    <property type="match status" value="1"/>
</dbReference>
<dbReference type="EMBL" id="JAODOP010000004">
    <property type="protein sequence ID" value="MEF3836043.1"/>
    <property type="molecule type" value="Genomic_DNA"/>
</dbReference>
<gene>
    <name evidence="2" type="ORF">N1F79_23165</name>
</gene>
<name>A0ABU7XZ83_9FLAO</name>